<dbReference type="Pfam" id="PF01814">
    <property type="entry name" value="Hemerythrin"/>
    <property type="match status" value="1"/>
</dbReference>
<keyword evidence="3" id="KW-1185">Reference proteome</keyword>
<feature type="domain" description="Hemerythrin-like" evidence="1">
    <location>
        <begin position="56"/>
        <end position="173"/>
    </location>
</feature>
<dbReference type="EMBL" id="JAVHJO010000011">
    <property type="protein sequence ID" value="KAK6533287.1"/>
    <property type="molecule type" value="Genomic_DNA"/>
</dbReference>
<accession>A0AAV9X1L0</accession>
<dbReference type="AlphaFoldDB" id="A0AAV9X1L0"/>
<sequence>MASTEPTMQVIDLNAEKFPEPVEPLKIDKFNLSASTVDMKDHVAASMVGLFTVHALVRRTLRCVARQAGSVTHSQRPAFLTYAKVAFYILESHHGHEENLWFPLMKPYIDFTESSHEHEEIERLLHKNLEYTKIAEEHLKGGPNAPEWPGEEMASTTERLIELLLPHLQKEETLACLYGRRVPKSVYDEFEEKIQKAVMEEMKQNGMIWSVSFQLRHFNKKEKEIWPPMPTPVRVIFEFLGWLAYGKRLAFGPTEEELKM</sequence>
<organism evidence="2 3">
    <name type="scientific">Orbilia ellipsospora</name>
    <dbReference type="NCBI Taxonomy" id="2528407"/>
    <lineage>
        <taxon>Eukaryota</taxon>
        <taxon>Fungi</taxon>
        <taxon>Dikarya</taxon>
        <taxon>Ascomycota</taxon>
        <taxon>Pezizomycotina</taxon>
        <taxon>Orbiliomycetes</taxon>
        <taxon>Orbiliales</taxon>
        <taxon>Orbiliaceae</taxon>
        <taxon>Orbilia</taxon>
    </lineage>
</organism>
<comment type="caution">
    <text evidence="2">The sequence shown here is derived from an EMBL/GenBank/DDBJ whole genome shotgun (WGS) entry which is preliminary data.</text>
</comment>
<evidence type="ECO:0000313" key="2">
    <source>
        <dbReference type="EMBL" id="KAK6533287.1"/>
    </source>
</evidence>
<name>A0AAV9X1L0_9PEZI</name>
<dbReference type="Gene3D" id="1.20.120.520">
    <property type="entry name" value="nmb1532 protein domain like"/>
    <property type="match status" value="1"/>
</dbReference>
<reference evidence="2 3" key="1">
    <citation type="submission" date="2019-10" db="EMBL/GenBank/DDBJ databases">
        <authorList>
            <person name="Palmer J.M."/>
        </authorList>
    </citation>
    <scope>NUCLEOTIDE SEQUENCE [LARGE SCALE GENOMIC DNA]</scope>
    <source>
        <strain evidence="2 3">TWF694</strain>
    </source>
</reference>
<proteinExistence type="predicted"/>
<evidence type="ECO:0000259" key="1">
    <source>
        <dbReference type="Pfam" id="PF01814"/>
    </source>
</evidence>
<gene>
    <name evidence="2" type="ORF">TWF694_002240</name>
</gene>
<protein>
    <recommendedName>
        <fullName evidence="1">Hemerythrin-like domain-containing protein</fullName>
    </recommendedName>
</protein>
<dbReference type="InterPro" id="IPR012312">
    <property type="entry name" value="Hemerythrin-like"/>
</dbReference>
<dbReference type="Proteomes" id="UP001365542">
    <property type="component" value="Unassembled WGS sequence"/>
</dbReference>
<evidence type="ECO:0000313" key="3">
    <source>
        <dbReference type="Proteomes" id="UP001365542"/>
    </source>
</evidence>